<dbReference type="Pfam" id="PF00466">
    <property type="entry name" value="Ribosomal_L10"/>
    <property type="match status" value="1"/>
</dbReference>
<evidence type="ECO:0008006" key="3">
    <source>
        <dbReference type="Google" id="ProtNLM"/>
    </source>
</evidence>
<dbReference type="InterPro" id="IPR043141">
    <property type="entry name" value="Ribosomal_uL10-like_sf"/>
</dbReference>
<proteinExistence type="inferred from homology"/>
<dbReference type="Gene3D" id="3.30.70.1730">
    <property type="match status" value="1"/>
</dbReference>
<reference evidence="2" key="1">
    <citation type="submission" date="2018-05" db="EMBL/GenBank/DDBJ databases">
        <authorList>
            <person name="Lanie J.A."/>
            <person name="Ng W.-L."/>
            <person name="Kazmierczak K.M."/>
            <person name="Andrzejewski T.M."/>
            <person name="Davidsen T.M."/>
            <person name="Wayne K.J."/>
            <person name="Tettelin H."/>
            <person name="Glass J.I."/>
            <person name="Rusch D."/>
            <person name="Podicherti R."/>
            <person name="Tsui H.-C.T."/>
            <person name="Winkler M.E."/>
        </authorList>
    </citation>
    <scope>NUCLEOTIDE SEQUENCE</scope>
</reference>
<dbReference type="SUPFAM" id="SSF160369">
    <property type="entry name" value="Ribosomal protein L10-like"/>
    <property type="match status" value="1"/>
</dbReference>
<organism evidence="2">
    <name type="scientific">marine metagenome</name>
    <dbReference type="NCBI Taxonomy" id="408172"/>
    <lineage>
        <taxon>unclassified sequences</taxon>
        <taxon>metagenomes</taxon>
        <taxon>ecological metagenomes</taxon>
    </lineage>
</organism>
<name>A0A382Z6D9_9ZZZZ</name>
<evidence type="ECO:0000313" key="2">
    <source>
        <dbReference type="EMBL" id="SVD90655.1"/>
    </source>
</evidence>
<dbReference type="InterPro" id="IPR001790">
    <property type="entry name" value="Ribosomal_uL10"/>
</dbReference>
<feature type="non-terminal residue" evidence="2">
    <location>
        <position position="83"/>
    </location>
</feature>
<sequence>VPADRKVALVADIKKDIERAEVVIGTDHSQLDVAKFQALRRALHSADVKVRVVKNSLAALAAKEAGKPEVAEILKGPTTLTFG</sequence>
<feature type="non-terminal residue" evidence="2">
    <location>
        <position position="1"/>
    </location>
</feature>
<accession>A0A382Z6D9</accession>
<evidence type="ECO:0000256" key="1">
    <source>
        <dbReference type="ARBA" id="ARBA00008889"/>
    </source>
</evidence>
<gene>
    <name evidence="2" type="ORF">METZ01_LOCUS443509</name>
</gene>
<dbReference type="AlphaFoldDB" id="A0A382Z6D9"/>
<dbReference type="EMBL" id="UINC01181123">
    <property type="protein sequence ID" value="SVD90655.1"/>
    <property type="molecule type" value="Genomic_DNA"/>
</dbReference>
<comment type="similarity">
    <text evidence="1">Belongs to the universal ribosomal protein uL10 family.</text>
</comment>
<protein>
    <recommendedName>
        <fullName evidence="3">50S ribosomal protein L10</fullName>
    </recommendedName>
</protein>